<keyword evidence="1" id="KW-0812">Transmembrane</keyword>
<evidence type="ECO:0000313" key="3">
    <source>
        <dbReference type="Proteomes" id="UP001372338"/>
    </source>
</evidence>
<dbReference type="EMBL" id="JAYWIO010000004">
    <property type="protein sequence ID" value="KAK7268059.1"/>
    <property type="molecule type" value="Genomic_DNA"/>
</dbReference>
<feature type="transmembrane region" description="Helical" evidence="1">
    <location>
        <begin position="48"/>
        <end position="71"/>
    </location>
</feature>
<organism evidence="2 3">
    <name type="scientific">Crotalaria pallida</name>
    <name type="common">Smooth rattlebox</name>
    <name type="synonym">Crotalaria striata</name>
    <dbReference type="NCBI Taxonomy" id="3830"/>
    <lineage>
        <taxon>Eukaryota</taxon>
        <taxon>Viridiplantae</taxon>
        <taxon>Streptophyta</taxon>
        <taxon>Embryophyta</taxon>
        <taxon>Tracheophyta</taxon>
        <taxon>Spermatophyta</taxon>
        <taxon>Magnoliopsida</taxon>
        <taxon>eudicotyledons</taxon>
        <taxon>Gunneridae</taxon>
        <taxon>Pentapetalae</taxon>
        <taxon>rosids</taxon>
        <taxon>fabids</taxon>
        <taxon>Fabales</taxon>
        <taxon>Fabaceae</taxon>
        <taxon>Papilionoideae</taxon>
        <taxon>50 kb inversion clade</taxon>
        <taxon>genistoids sensu lato</taxon>
        <taxon>core genistoids</taxon>
        <taxon>Crotalarieae</taxon>
        <taxon>Crotalaria</taxon>
    </lineage>
</organism>
<gene>
    <name evidence="2" type="ORF">RIF29_20744</name>
</gene>
<evidence type="ECO:0000256" key="1">
    <source>
        <dbReference type="SAM" id="Phobius"/>
    </source>
</evidence>
<evidence type="ECO:0000313" key="2">
    <source>
        <dbReference type="EMBL" id="KAK7268059.1"/>
    </source>
</evidence>
<keyword evidence="1" id="KW-0472">Membrane</keyword>
<proteinExistence type="predicted"/>
<sequence>MGPWSWSMVFGWDLGEISKAVLWNALGFAFIDVAVIKGECFKSELRNGLGFGFTVVALIKGSIATCLFSRLPTLHGVRA</sequence>
<feature type="transmembrane region" description="Helical" evidence="1">
    <location>
        <begin position="20"/>
        <end position="36"/>
    </location>
</feature>
<accession>A0AAN9I7S7</accession>
<comment type="caution">
    <text evidence="2">The sequence shown here is derived from an EMBL/GenBank/DDBJ whole genome shotgun (WGS) entry which is preliminary data.</text>
</comment>
<keyword evidence="1" id="KW-1133">Transmembrane helix</keyword>
<reference evidence="2 3" key="1">
    <citation type="submission" date="2024-01" db="EMBL/GenBank/DDBJ databases">
        <title>The genomes of 5 underutilized Papilionoideae crops provide insights into root nodulation and disease resistanc.</title>
        <authorList>
            <person name="Yuan L."/>
        </authorList>
    </citation>
    <scope>NUCLEOTIDE SEQUENCE [LARGE SCALE GENOMIC DNA]</scope>
    <source>
        <strain evidence="2">ZHUSHIDOU_FW_LH</strain>
        <tissue evidence="2">Leaf</tissue>
    </source>
</reference>
<protein>
    <submittedName>
        <fullName evidence="2">Uncharacterized protein</fullName>
    </submittedName>
</protein>
<keyword evidence="3" id="KW-1185">Reference proteome</keyword>
<dbReference type="AlphaFoldDB" id="A0AAN9I7S7"/>
<name>A0AAN9I7S7_CROPI</name>
<dbReference type="Proteomes" id="UP001372338">
    <property type="component" value="Unassembled WGS sequence"/>
</dbReference>